<proteinExistence type="predicted"/>
<name>A0A1F5ES11_9BACT</name>
<organism evidence="1 2">
    <name type="scientific">Candidatus Collierbacteria bacterium RIFCSPHIGHO2_02_FULL_49_10</name>
    <dbReference type="NCBI Taxonomy" id="1817723"/>
    <lineage>
        <taxon>Bacteria</taxon>
        <taxon>Candidatus Collieribacteriota</taxon>
    </lineage>
</organism>
<evidence type="ECO:0000313" key="1">
    <source>
        <dbReference type="EMBL" id="OGD70192.1"/>
    </source>
</evidence>
<sequence>MIKDRLVHYSKLVGPHGDSLASLFRFQKKPNSDYPKIYLPFDSLLNHKSRLIRNTHRWLGEFLTREDIFEVQCTLACHDVPELVDGDVSRLAASDLQSESAINPLIELLLLPDDVTRYRDFLVAEDFLEHNGVSIPDSFYSLIARMMDTIDGNYFAFALLENYAIKVWGDDFDSDLQKMLDRSYAYVNKMRLRYRERIALLSEYYDVDLDGILDHLQKVEVEKIDRFSETIEAQGYRTASLV</sequence>
<dbReference type="EMBL" id="MFAH01000061">
    <property type="protein sequence ID" value="OGD70192.1"/>
    <property type="molecule type" value="Genomic_DNA"/>
</dbReference>
<comment type="caution">
    <text evidence="1">The sequence shown here is derived from an EMBL/GenBank/DDBJ whole genome shotgun (WGS) entry which is preliminary data.</text>
</comment>
<accession>A0A1F5ES11</accession>
<dbReference type="Proteomes" id="UP000177390">
    <property type="component" value="Unassembled WGS sequence"/>
</dbReference>
<evidence type="ECO:0000313" key="2">
    <source>
        <dbReference type="Proteomes" id="UP000177390"/>
    </source>
</evidence>
<dbReference type="AlphaFoldDB" id="A0A1F5ES11"/>
<gene>
    <name evidence="1" type="ORF">A3D09_03470</name>
</gene>
<reference evidence="1 2" key="1">
    <citation type="journal article" date="2016" name="Nat. Commun.">
        <title>Thousands of microbial genomes shed light on interconnected biogeochemical processes in an aquifer system.</title>
        <authorList>
            <person name="Anantharaman K."/>
            <person name="Brown C.T."/>
            <person name="Hug L.A."/>
            <person name="Sharon I."/>
            <person name="Castelle C.J."/>
            <person name="Probst A.J."/>
            <person name="Thomas B.C."/>
            <person name="Singh A."/>
            <person name="Wilkins M.J."/>
            <person name="Karaoz U."/>
            <person name="Brodie E.L."/>
            <person name="Williams K.H."/>
            <person name="Hubbard S.S."/>
            <person name="Banfield J.F."/>
        </authorList>
    </citation>
    <scope>NUCLEOTIDE SEQUENCE [LARGE SCALE GENOMIC DNA]</scope>
</reference>
<protein>
    <submittedName>
        <fullName evidence="1">Uncharacterized protein</fullName>
    </submittedName>
</protein>